<keyword evidence="3" id="KW-1185">Reference proteome</keyword>
<sequence>MNNEKVWLVTGASKGLGLVLVQKLLNKGYKVAATSRNKEALLSAVGEDNNFLPLQVDLLSEQSVLSAINNIVQKFGKIDVIVNNAGYGQIGTLEELTDREVRQNFEVNVFGCLNVIRNAMPHLRANKGGSIFNISSIAGFIGTFPGWGIYCATKYAVVGFTEALAAEVKSFGISATIVYPGYFRTNFLQKNSLSRPKKPISDYTEARELELKHINEIQGNQLGDPEKAATVLIEVAENGNPPQHLFLGQDSYDMAHAKLEQVQKDMTAYQALATATAYDR</sequence>
<evidence type="ECO:0000256" key="1">
    <source>
        <dbReference type="RuleBase" id="RU000363"/>
    </source>
</evidence>
<dbReference type="InterPro" id="IPR020904">
    <property type="entry name" value="Sc_DH/Rdtase_CS"/>
</dbReference>
<accession>A0ABT6FRJ2</accession>
<protein>
    <submittedName>
        <fullName evidence="2">SDR family oxidoreductase</fullName>
    </submittedName>
</protein>
<comment type="similarity">
    <text evidence="1">Belongs to the short-chain dehydrogenases/reductases (SDR) family.</text>
</comment>
<reference evidence="2" key="1">
    <citation type="submission" date="2022-11" db="EMBL/GenBank/DDBJ databases">
        <title>High-quality draft genome sequence of Galbibacter sp. strain CMA-7.</title>
        <authorList>
            <person name="Wei L."/>
            <person name="Dong C."/>
            <person name="Shao Z."/>
        </authorList>
    </citation>
    <scope>NUCLEOTIDE SEQUENCE</scope>
    <source>
        <strain evidence="2">CMA-7</strain>
    </source>
</reference>
<dbReference type="CDD" id="cd05374">
    <property type="entry name" value="17beta-HSD-like_SDR_c"/>
    <property type="match status" value="1"/>
</dbReference>
<organism evidence="2 3">
    <name type="scientific">Galbibacter pacificus</name>
    <dbReference type="NCBI Taxonomy" id="2996052"/>
    <lineage>
        <taxon>Bacteria</taxon>
        <taxon>Pseudomonadati</taxon>
        <taxon>Bacteroidota</taxon>
        <taxon>Flavobacteriia</taxon>
        <taxon>Flavobacteriales</taxon>
        <taxon>Flavobacteriaceae</taxon>
        <taxon>Galbibacter</taxon>
    </lineage>
</organism>
<dbReference type="PANTHER" id="PTHR43976:SF7">
    <property type="entry name" value="SHORT-CHAIN DEHYDROGENASE_REDUCTASE FAMILY PROTEIN"/>
    <property type="match status" value="1"/>
</dbReference>
<dbReference type="InterPro" id="IPR036291">
    <property type="entry name" value="NAD(P)-bd_dom_sf"/>
</dbReference>
<dbReference type="Pfam" id="PF00106">
    <property type="entry name" value="adh_short"/>
    <property type="match status" value="1"/>
</dbReference>
<proteinExistence type="inferred from homology"/>
<dbReference type="PRINTS" id="PR00080">
    <property type="entry name" value="SDRFAMILY"/>
</dbReference>
<dbReference type="RefSeq" id="WP_277898873.1">
    <property type="nucleotide sequence ID" value="NZ_JAPMUA010000002.1"/>
</dbReference>
<dbReference type="Gene3D" id="3.40.50.720">
    <property type="entry name" value="NAD(P)-binding Rossmann-like Domain"/>
    <property type="match status" value="1"/>
</dbReference>
<dbReference type="PRINTS" id="PR00081">
    <property type="entry name" value="GDHRDH"/>
</dbReference>
<name>A0ABT6FRJ2_9FLAO</name>
<evidence type="ECO:0000313" key="2">
    <source>
        <dbReference type="EMBL" id="MDG3585875.1"/>
    </source>
</evidence>
<comment type="caution">
    <text evidence="2">The sequence shown here is derived from an EMBL/GenBank/DDBJ whole genome shotgun (WGS) entry which is preliminary data.</text>
</comment>
<dbReference type="PROSITE" id="PS00061">
    <property type="entry name" value="ADH_SHORT"/>
    <property type="match status" value="1"/>
</dbReference>
<dbReference type="PANTHER" id="PTHR43976">
    <property type="entry name" value="SHORT CHAIN DEHYDROGENASE"/>
    <property type="match status" value="1"/>
</dbReference>
<gene>
    <name evidence="2" type="ORF">OSR52_08325</name>
</gene>
<dbReference type="Proteomes" id="UP001153642">
    <property type="component" value="Unassembled WGS sequence"/>
</dbReference>
<dbReference type="InterPro" id="IPR002347">
    <property type="entry name" value="SDR_fam"/>
</dbReference>
<dbReference type="InterPro" id="IPR051911">
    <property type="entry name" value="SDR_oxidoreductase"/>
</dbReference>
<dbReference type="SUPFAM" id="SSF51735">
    <property type="entry name" value="NAD(P)-binding Rossmann-fold domains"/>
    <property type="match status" value="1"/>
</dbReference>
<dbReference type="EMBL" id="JAPMUA010000002">
    <property type="protein sequence ID" value="MDG3585875.1"/>
    <property type="molecule type" value="Genomic_DNA"/>
</dbReference>
<evidence type="ECO:0000313" key="3">
    <source>
        <dbReference type="Proteomes" id="UP001153642"/>
    </source>
</evidence>